<accession>A0A3P1SSQ4</accession>
<feature type="chain" id="PRO_5017976461" evidence="5">
    <location>
        <begin position="22"/>
        <end position="110"/>
    </location>
</feature>
<feature type="signal peptide" evidence="5">
    <location>
        <begin position="1"/>
        <end position="21"/>
    </location>
</feature>
<evidence type="ECO:0000256" key="3">
    <source>
        <dbReference type="ARBA" id="ARBA00023004"/>
    </source>
</evidence>
<keyword evidence="1 4" id="KW-0349">Heme</keyword>
<evidence type="ECO:0000256" key="2">
    <source>
        <dbReference type="ARBA" id="ARBA00022723"/>
    </source>
</evidence>
<evidence type="ECO:0000256" key="4">
    <source>
        <dbReference type="PROSITE-ProRule" id="PRU00433"/>
    </source>
</evidence>
<gene>
    <name evidence="7" type="ORF">EHS89_06740</name>
</gene>
<evidence type="ECO:0000259" key="6">
    <source>
        <dbReference type="PROSITE" id="PS51007"/>
    </source>
</evidence>
<dbReference type="SUPFAM" id="SSF46626">
    <property type="entry name" value="Cytochrome c"/>
    <property type="match status" value="1"/>
</dbReference>
<keyword evidence="2 4" id="KW-0479">Metal-binding</keyword>
<dbReference type="AlphaFoldDB" id="A0A3P1SSQ4"/>
<dbReference type="Proteomes" id="UP000267535">
    <property type="component" value="Unassembled WGS sequence"/>
</dbReference>
<dbReference type="GO" id="GO:0046872">
    <property type="term" value="F:metal ion binding"/>
    <property type="evidence" value="ECO:0007669"/>
    <property type="project" value="UniProtKB-KW"/>
</dbReference>
<dbReference type="PROSITE" id="PS51007">
    <property type="entry name" value="CYTC"/>
    <property type="match status" value="1"/>
</dbReference>
<evidence type="ECO:0000256" key="5">
    <source>
        <dbReference type="SAM" id="SignalP"/>
    </source>
</evidence>
<name>A0A3P1SSQ4_9GAMM</name>
<protein>
    <submittedName>
        <fullName evidence="7">Cytochrome c</fullName>
    </submittedName>
</protein>
<dbReference type="GO" id="GO:0020037">
    <property type="term" value="F:heme binding"/>
    <property type="evidence" value="ECO:0007669"/>
    <property type="project" value="InterPro"/>
</dbReference>
<proteinExistence type="predicted"/>
<dbReference type="GO" id="GO:0009055">
    <property type="term" value="F:electron transfer activity"/>
    <property type="evidence" value="ECO:0007669"/>
    <property type="project" value="InterPro"/>
</dbReference>
<dbReference type="OrthoDB" id="8689082at2"/>
<dbReference type="InterPro" id="IPR036909">
    <property type="entry name" value="Cyt_c-like_dom_sf"/>
</dbReference>
<reference evidence="7 8" key="1">
    <citation type="submission" date="2018-11" db="EMBL/GenBank/DDBJ databases">
        <title>The draft genome sequence of Amphritea balenae JAMM 1525T.</title>
        <authorList>
            <person name="Fang Z."/>
            <person name="Zhang Y."/>
            <person name="Han X."/>
        </authorList>
    </citation>
    <scope>NUCLEOTIDE SEQUENCE [LARGE SCALE GENOMIC DNA]</scope>
    <source>
        <strain evidence="7 8">JAMM 1525</strain>
    </source>
</reference>
<organism evidence="7 8">
    <name type="scientific">Amphritea balenae</name>
    <dbReference type="NCBI Taxonomy" id="452629"/>
    <lineage>
        <taxon>Bacteria</taxon>
        <taxon>Pseudomonadati</taxon>
        <taxon>Pseudomonadota</taxon>
        <taxon>Gammaproteobacteria</taxon>
        <taxon>Oceanospirillales</taxon>
        <taxon>Oceanospirillaceae</taxon>
        <taxon>Amphritea</taxon>
    </lineage>
</organism>
<evidence type="ECO:0000313" key="8">
    <source>
        <dbReference type="Proteomes" id="UP000267535"/>
    </source>
</evidence>
<dbReference type="EMBL" id="RQXV01000003">
    <property type="protein sequence ID" value="RRC99914.1"/>
    <property type="molecule type" value="Genomic_DNA"/>
</dbReference>
<dbReference type="InterPro" id="IPR009056">
    <property type="entry name" value="Cyt_c-like_dom"/>
</dbReference>
<dbReference type="Gene3D" id="1.10.760.10">
    <property type="entry name" value="Cytochrome c-like domain"/>
    <property type="match status" value="1"/>
</dbReference>
<keyword evidence="3 4" id="KW-0408">Iron</keyword>
<comment type="caution">
    <text evidence="7">The sequence shown here is derived from an EMBL/GenBank/DDBJ whole genome shotgun (WGS) entry which is preliminary data.</text>
</comment>
<evidence type="ECO:0000256" key="1">
    <source>
        <dbReference type="ARBA" id="ARBA00022617"/>
    </source>
</evidence>
<keyword evidence="5" id="KW-0732">Signal</keyword>
<dbReference type="RefSeq" id="WP_124925384.1">
    <property type="nucleotide sequence ID" value="NZ_BMOH01000005.1"/>
</dbReference>
<dbReference type="Pfam" id="PF13442">
    <property type="entry name" value="Cytochrome_CBB3"/>
    <property type="match status" value="1"/>
</dbReference>
<feature type="domain" description="Cytochrome c" evidence="6">
    <location>
        <begin position="19"/>
        <end position="108"/>
    </location>
</feature>
<evidence type="ECO:0000313" key="7">
    <source>
        <dbReference type="EMBL" id="RRC99914.1"/>
    </source>
</evidence>
<keyword evidence="8" id="KW-1185">Reference proteome</keyword>
<sequence length="110" mass="11969">MRIKRFSVLLILLLSAGIVQAGTGDELSDERQAYLANLLKQDCGSCHGLTLKGGLGSSILPQDLKERSDEALFITIKNGLPGLAMPPWGELLSDGDIHWLVQRLREGDVN</sequence>